<dbReference type="GO" id="GO:0005739">
    <property type="term" value="C:mitochondrion"/>
    <property type="evidence" value="ECO:0007669"/>
    <property type="project" value="UniProtKB-SubCell"/>
</dbReference>
<keyword evidence="7" id="KW-1185">Reference proteome</keyword>
<proteinExistence type="predicted"/>
<dbReference type="SUPFAM" id="SSF52833">
    <property type="entry name" value="Thioredoxin-like"/>
    <property type="match status" value="1"/>
</dbReference>
<name>A0A072PGF3_9EURO</name>
<comment type="caution">
    <text evidence="6">The sequence shown here is derived from an EMBL/GenBank/DDBJ whole genome shotgun (WGS) entry which is preliminary data.</text>
</comment>
<dbReference type="InterPro" id="IPR007741">
    <property type="entry name" value="Ribosomal_mL43/mS25/NADH_DH"/>
</dbReference>
<dbReference type="EMBL" id="AMGV01000004">
    <property type="protein sequence ID" value="KEF58368.1"/>
    <property type="molecule type" value="Genomic_DNA"/>
</dbReference>
<dbReference type="AlphaFoldDB" id="A0A072PGF3"/>
<dbReference type="OrthoDB" id="1696305at2759"/>
<comment type="subcellular location">
    <subcellularLocation>
        <location evidence="1">Mitochondrion</location>
    </subcellularLocation>
</comment>
<evidence type="ECO:0000313" key="6">
    <source>
        <dbReference type="EMBL" id="KEF58368.1"/>
    </source>
</evidence>
<dbReference type="SMART" id="SM00916">
    <property type="entry name" value="L51_S25_CI-B8"/>
    <property type="match status" value="1"/>
</dbReference>
<feature type="non-terminal residue" evidence="6">
    <location>
        <position position="1"/>
    </location>
</feature>
<dbReference type="GeneID" id="25281211"/>
<accession>A0A072PGF3</accession>
<evidence type="ECO:0000256" key="2">
    <source>
        <dbReference type="ARBA" id="ARBA00022980"/>
    </source>
</evidence>
<dbReference type="RefSeq" id="XP_013260958.1">
    <property type="nucleotide sequence ID" value="XM_013405504.1"/>
</dbReference>
<dbReference type="GO" id="GO:1990904">
    <property type="term" value="C:ribonucleoprotein complex"/>
    <property type="evidence" value="ECO:0007669"/>
    <property type="project" value="UniProtKB-KW"/>
</dbReference>
<sequence length="216" mass="24658">LFNIRHGPGAATFLPHPAPQVTQLDIWIPEQKKAFSPGTRDQVYGAWEFVRHNLPRIKYHNPSVPIRVQSADSPSLSLTFESENQASLRSLDQKGSGDKPKSAIFKTSWSIVESIPQPLQDGSSSAPPEPIFRRQVKVDLSEKEAKHIWKHIEFITKCEEAPEPTEEEKTMMQKLNNFKSQSEKDRRLVKAGMDKIFKEKEELRKAREAAERLTSE</sequence>
<evidence type="ECO:0000256" key="4">
    <source>
        <dbReference type="ARBA" id="ARBA00023274"/>
    </source>
</evidence>
<dbReference type="InterPro" id="IPR036249">
    <property type="entry name" value="Thioredoxin-like_sf"/>
</dbReference>
<feature type="domain" description="Ribosomal protein/NADH dehydrogenase" evidence="5">
    <location>
        <begin position="31"/>
        <end position="159"/>
    </location>
</feature>
<dbReference type="InterPro" id="IPR040049">
    <property type="entry name" value="Ribosomal_mS25/mL61"/>
</dbReference>
<evidence type="ECO:0000313" key="7">
    <source>
        <dbReference type="Proteomes" id="UP000027920"/>
    </source>
</evidence>
<gene>
    <name evidence="6" type="ORF">A1O9_06294</name>
</gene>
<reference evidence="6 7" key="1">
    <citation type="submission" date="2013-03" db="EMBL/GenBank/DDBJ databases">
        <title>The Genome Sequence of Exophiala aquamarina CBS 119918.</title>
        <authorList>
            <consortium name="The Broad Institute Genomics Platform"/>
            <person name="Cuomo C."/>
            <person name="de Hoog S."/>
            <person name="Gorbushina A."/>
            <person name="Walker B."/>
            <person name="Young S.K."/>
            <person name="Zeng Q."/>
            <person name="Gargeya S."/>
            <person name="Fitzgerald M."/>
            <person name="Haas B."/>
            <person name="Abouelleil A."/>
            <person name="Allen A.W."/>
            <person name="Alvarado L."/>
            <person name="Arachchi H.M."/>
            <person name="Berlin A.M."/>
            <person name="Chapman S.B."/>
            <person name="Gainer-Dewar J."/>
            <person name="Goldberg J."/>
            <person name="Griggs A."/>
            <person name="Gujja S."/>
            <person name="Hansen M."/>
            <person name="Howarth C."/>
            <person name="Imamovic A."/>
            <person name="Ireland A."/>
            <person name="Larimer J."/>
            <person name="McCowan C."/>
            <person name="Murphy C."/>
            <person name="Pearson M."/>
            <person name="Poon T.W."/>
            <person name="Priest M."/>
            <person name="Roberts A."/>
            <person name="Saif S."/>
            <person name="Shea T."/>
            <person name="Sisk P."/>
            <person name="Sykes S."/>
            <person name="Wortman J."/>
            <person name="Nusbaum C."/>
            <person name="Birren B."/>
        </authorList>
    </citation>
    <scope>NUCLEOTIDE SEQUENCE [LARGE SCALE GENOMIC DNA]</scope>
    <source>
        <strain evidence="6 7">CBS 119918</strain>
    </source>
</reference>
<dbReference type="HOGENOM" id="CLU_094283_0_0_1"/>
<dbReference type="PANTHER" id="PTHR13274">
    <property type="entry name" value="MITOCHONDRIAL RIBOSOMAL PROTEIN S25"/>
    <property type="match status" value="1"/>
</dbReference>
<dbReference type="GO" id="GO:0003735">
    <property type="term" value="F:structural constituent of ribosome"/>
    <property type="evidence" value="ECO:0007669"/>
    <property type="project" value="InterPro"/>
</dbReference>
<dbReference type="VEuPathDB" id="FungiDB:A1O9_06294"/>
<dbReference type="GO" id="GO:0005840">
    <property type="term" value="C:ribosome"/>
    <property type="evidence" value="ECO:0007669"/>
    <property type="project" value="UniProtKB-KW"/>
</dbReference>
<organism evidence="6 7">
    <name type="scientific">Exophiala aquamarina CBS 119918</name>
    <dbReference type="NCBI Taxonomy" id="1182545"/>
    <lineage>
        <taxon>Eukaryota</taxon>
        <taxon>Fungi</taxon>
        <taxon>Dikarya</taxon>
        <taxon>Ascomycota</taxon>
        <taxon>Pezizomycotina</taxon>
        <taxon>Eurotiomycetes</taxon>
        <taxon>Chaetothyriomycetidae</taxon>
        <taxon>Chaetothyriales</taxon>
        <taxon>Herpotrichiellaceae</taxon>
        <taxon>Exophiala</taxon>
    </lineage>
</organism>
<dbReference type="Pfam" id="PF05047">
    <property type="entry name" value="L51_S25_CI-B8"/>
    <property type="match status" value="1"/>
</dbReference>
<keyword evidence="2" id="KW-0689">Ribosomal protein</keyword>
<protein>
    <recommendedName>
        <fullName evidence="5">Ribosomal protein/NADH dehydrogenase domain-containing protein</fullName>
    </recommendedName>
</protein>
<dbReference type="STRING" id="1182545.A0A072PGF3"/>
<evidence type="ECO:0000256" key="1">
    <source>
        <dbReference type="ARBA" id="ARBA00004173"/>
    </source>
</evidence>
<keyword evidence="4" id="KW-0687">Ribonucleoprotein</keyword>
<evidence type="ECO:0000259" key="5">
    <source>
        <dbReference type="SMART" id="SM00916"/>
    </source>
</evidence>
<dbReference type="Proteomes" id="UP000027920">
    <property type="component" value="Unassembled WGS sequence"/>
</dbReference>
<evidence type="ECO:0000256" key="3">
    <source>
        <dbReference type="ARBA" id="ARBA00023128"/>
    </source>
</evidence>
<dbReference type="PANTHER" id="PTHR13274:SF2">
    <property type="entry name" value="SMALL RIBOSOMAL SUBUNIT PROTEIN MS25"/>
    <property type="match status" value="1"/>
</dbReference>
<keyword evidence="3" id="KW-0496">Mitochondrion</keyword>